<dbReference type="STRING" id="159087.Daro_1747"/>
<evidence type="ECO:0000256" key="7">
    <source>
        <dbReference type="ARBA" id="ARBA00019373"/>
    </source>
</evidence>
<evidence type="ECO:0000256" key="2">
    <source>
        <dbReference type="ARBA" id="ARBA00004651"/>
    </source>
</evidence>
<feature type="transmembrane region" description="Helical" evidence="19">
    <location>
        <begin position="31"/>
        <end position="49"/>
    </location>
</feature>
<dbReference type="EMBL" id="CP000089">
    <property type="protein sequence ID" value="AAZ46494.1"/>
    <property type="molecule type" value="Genomic_DNA"/>
</dbReference>
<feature type="transmembrane region" description="Helical" evidence="19">
    <location>
        <begin position="140"/>
        <end position="162"/>
    </location>
</feature>
<keyword evidence="17" id="KW-1208">Phospholipid metabolism</keyword>
<dbReference type="UniPathway" id="UPA00557">
    <property type="reaction ID" value="UER00614"/>
</dbReference>
<evidence type="ECO:0000256" key="10">
    <source>
        <dbReference type="ARBA" id="ARBA00022679"/>
    </source>
</evidence>
<reference evidence="20" key="1">
    <citation type="submission" date="2005-08" db="EMBL/GenBank/DDBJ databases">
        <title>Complete sequence of Dechloromonas aromatica RCB.</title>
        <authorList>
            <person name="Salinero K.K."/>
            <person name="Copeland A."/>
            <person name="Lucas S."/>
            <person name="Lapidus A."/>
            <person name="Barry K."/>
            <person name="Detter J.C."/>
            <person name="Glavina T."/>
            <person name="Hammon N."/>
            <person name="Israni S."/>
            <person name="Pitluck S."/>
            <person name="Di Bartolo G."/>
            <person name="Trong S."/>
            <person name="Schmutz J."/>
            <person name="Larimer F."/>
            <person name="Land M."/>
            <person name="Ivanova N."/>
            <person name="Richardson P."/>
        </authorList>
    </citation>
    <scope>NUCLEOTIDE SEQUENCE</scope>
    <source>
        <strain evidence="20">RCB</strain>
    </source>
</reference>
<evidence type="ECO:0000256" key="15">
    <source>
        <dbReference type="ARBA" id="ARBA00023136"/>
    </source>
</evidence>
<keyword evidence="13 19" id="KW-1133">Transmembrane helix</keyword>
<dbReference type="EC" id="2.7.7.41" evidence="6 18"/>
<evidence type="ECO:0000256" key="13">
    <source>
        <dbReference type="ARBA" id="ARBA00022989"/>
    </source>
</evidence>
<comment type="catalytic activity">
    <reaction evidence="1 18">
        <text>a 1,2-diacyl-sn-glycero-3-phosphate + CTP + H(+) = a CDP-1,2-diacyl-sn-glycerol + diphosphate</text>
        <dbReference type="Rhea" id="RHEA:16229"/>
        <dbReference type="ChEBI" id="CHEBI:15378"/>
        <dbReference type="ChEBI" id="CHEBI:33019"/>
        <dbReference type="ChEBI" id="CHEBI:37563"/>
        <dbReference type="ChEBI" id="CHEBI:58332"/>
        <dbReference type="ChEBI" id="CHEBI:58608"/>
        <dbReference type="EC" id="2.7.7.41"/>
    </reaction>
</comment>
<comment type="subcellular location">
    <subcellularLocation>
        <location evidence="2">Cell membrane</location>
        <topology evidence="2">Multi-pass membrane protein</topology>
    </subcellularLocation>
</comment>
<keyword evidence="15 19" id="KW-0472">Membrane</keyword>
<dbReference type="InterPro" id="IPR000374">
    <property type="entry name" value="PC_trans"/>
</dbReference>
<protein>
    <recommendedName>
        <fullName evidence="7 18">Phosphatidate cytidylyltransferase</fullName>
        <ecNumber evidence="6 18">2.7.7.41</ecNumber>
    </recommendedName>
</protein>
<evidence type="ECO:0000256" key="9">
    <source>
        <dbReference type="ARBA" id="ARBA00022516"/>
    </source>
</evidence>
<feature type="transmembrane region" description="Helical" evidence="19">
    <location>
        <begin position="209"/>
        <end position="229"/>
    </location>
</feature>
<evidence type="ECO:0000256" key="6">
    <source>
        <dbReference type="ARBA" id="ARBA00012487"/>
    </source>
</evidence>
<keyword evidence="9" id="KW-0444">Lipid biosynthesis</keyword>
<comment type="pathway">
    <text evidence="3 18">Phospholipid metabolism; CDP-diacylglycerol biosynthesis; CDP-diacylglycerol from sn-glycerol 3-phosphate: step 3/3.</text>
</comment>
<evidence type="ECO:0000256" key="14">
    <source>
        <dbReference type="ARBA" id="ARBA00023098"/>
    </source>
</evidence>
<evidence type="ECO:0000256" key="16">
    <source>
        <dbReference type="ARBA" id="ARBA00023209"/>
    </source>
</evidence>
<feature type="transmembrane region" description="Helical" evidence="19">
    <location>
        <begin position="183"/>
        <end position="203"/>
    </location>
</feature>
<name>Q47F87_DECAR</name>
<evidence type="ECO:0000256" key="1">
    <source>
        <dbReference type="ARBA" id="ARBA00001698"/>
    </source>
</evidence>
<feature type="transmembrane region" description="Helical" evidence="19">
    <location>
        <begin position="88"/>
        <end position="107"/>
    </location>
</feature>
<feature type="transmembrane region" description="Helical" evidence="19">
    <location>
        <begin position="114"/>
        <end position="134"/>
    </location>
</feature>
<feature type="transmembrane region" description="Helical" evidence="19">
    <location>
        <begin position="56"/>
        <end position="76"/>
    </location>
</feature>
<keyword evidence="12 18" id="KW-0548">Nucleotidyltransferase</keyword>
<evidence type="ECO:0000256" key="3">
    <source>
        <dbReference type="ARBA" id="ARBA00005119"/>
    </source>
</evidence>
<evidence type="ECO:0000256" key="12">
    <source>
        <dbReference type="ARBA" id="ARBA00022695"/>
    </source>
</evidence>
<gene>
    <name evidence="20" type="ordered locus">Daro_1747</name>
</gene>
<dbReference type="eggNOG" id="COG0575">
    <property type="taxonomic scope" value="Bacteria"/>
</dbReference>
<evidence type="ECO:0000256" key="19">
    <source>
        <dbReference type="SAM" id="Phobius"/>
    </source>
</evidence>
<keyword evidence="8" id="KW-1003">Cell membrane</keyword>
<keyword evidence="10 18" id="KW-0808">Transferase</keyword>
<dbReference type="KEGG" id="dar:Daro_1747"/>
<evidence type="ECO:0000313" key="20">
    <source>
        <dbReference type="EMBL" id="AAZ46494.1"/>
    </source>
</evidence>
<evidence type="ECO:0000256" key="8">
    <source>
        <dbReference type="ARBA" id="ARBA00022475"/>
    </source>
</evidence>
<dbReference type="HOGENOM" id="CLU_037294_1_2_4"/>
<dbReference type="PROSITE" id="PS01315">
    <property type="entry name" value="CDS"/>
    <property type="match status" value="1"/>
</dbReference>
<dbReference type="Pfam" id="PF01148">
    <property type="entry name" value="CTP_transf_1"/>
    <property type="match status" value="1"/>
</dbReference>
<dbReference type="GO" id="GO:0016024">
    <property type="term" value="P:CDP-diacylglycerol biosynthetic process"/>
    <property type="evidence" value="ECO:0007669"/>
    <property type="project" value="UniProtKB-UniPathway"/>
</dbReference>
<keyword evidence="16" id="KW-0594">Phospholipid biosynthesis</keyword>
<keyword evidence="14" id="KW-0443">Lipid metabolism</keyword>
<dbReference type="PANTHER" id="PTHR46382">
    <property type="entry name" value="PHOSPHATIDATE CYTIDYLYLTRANSFERASE"/>
    <property type="match status" value="1"/>
</dbReference>
<proteinExistence type="inferred from homology"/>
<dbReference type="AlphaFoldDB" id="Q47F87"/>
<dbReference type="OrthoDB" id="9799199at2"/>
<organism evidence="20">
    <name type="scientific">Dechloromonas aromatica (strain RCB)</name>
    <dbReference type="NCBI Taxonomy" id="159087"/>
    <lineage>
        <taxon>Bacteria</taxon>
        <taxon>Pseudomonadati</taxon>
        <taxon>Pseudomonadota</taxon>
        <taxon>Betaproteobacteria</taxon>
        <taxon>Rhodocyclales</taxon>
        <taxon>Azonexaceae</taxon>
        <taxon>Dechloromonas</taxon>
    </lineage>
</organism>
<evidence type="ECO:0000256" key="11">
    <source>
        <dbReference type="ARBA" id="ARBA00022692"/>
    </source>
</evidence>
<accession>Q47F87</accession>
<dbReference type="GO" id="GO:0005886">
    <property type="term" value="C:plasma membrane"/>
    <property type="evidence" value="ECO:0007669"/>
    <property type="project" value="UniProtKB-SubCell"/>
</dbReference>
<keyword evidence="11 18" id="KW-0812">Transmembrane</keyword>
<comment type="pathway">
    <text evidence="4">Lipid metabolism.</text>
</comment>
<comment type="similarity">
    <text evidence="5 18">Belongs to the CDS family.</text>
</comment>
<evidence type="ECO:0000256" key="5">
    <source>
        <dbReference type="ARBA" id="ARBA00010185"/>
    </source>
</evidence>
<evidence type="ECO:0000256" key="4">
    <source>
        <dbReference type="ARBA" id="ARBA00005189"/>
    </source>
</evidence>
<dbReference type="PANTHER" id="PTHR46382:SF1">
    <property type="entry name" value="PHOSPHATIDATE CYTIDYLYLTRANSFERASE"/>
    <property type="match status" value="1"/>
</dbReference>
<dbReference type="GO" id="GO:0004605">
    <property type="term" value="F:phosphatidate cytidylyltransferase activity"/>
    <property type="evidence" value="ECO:0007669"/>
    <property type="project" value="UniProtKB-EC"/>
</dbReference>
<evidence type="ECO:0000256" key="18">
    <source>
        <dbReference type="RuleBase" id="RU003938"/>
    </source>
</evidence>
<evidence type="ECO:0000256" key="17">
    <source>
        <dbReference type="ARBA" id="ARBA00023264"/>
    </source>
</evidence>
<sequence>MLKTRVITALVLMALLLPSLFYSSQATWAVLVAGFIGVAAWEWGALLGWRAIGRIALGVSTGLLCVLLSVVGSNTIGAGEAFAPANPWAFVAYGVSAVFWCLVMPFWLKNKWSLQGLGGVLVGAVVLLPTWLAMVQLRGLGAGALLGIFAVVWMADIAAYFSGKAFGKHKLAPSISPGKTREGAIGACIGVVVYGLVVRQVFGLDLMPWGLWIAALVGVTAISIVGDLYESLLKRKAGIKDSSNILPGHGGVLDRIDSLTSTLPVVALVWLLLAYR</sequence>